<keyword evidence="2" id="KW-1185">Reference proteome</keyword>
<accession>A0ACC0IPC3</accession>
<proteinExistence type="predicted"/>
<gene>
    <name evidence="1" type="ORF">LOK49_LG02G02921</name>
</gene>
<evidence type="ECO:0000313" key="2">
    <source>
        <dbReference type="Proteomes" id="UP001060215"/>
    </source>
</evidence>
<reference evidence="1 2" key="1">
    <citation type="journal article" date="2022" name="Plant J.">
        <title>Chromosome-level genome of Camellia lanceoleosa provides a valuable resource for understanding genome evolution and self-incompatibility.</title>
        <authorList>
            <person name="Gong W."/>
            <person name="Xiao S."/>
            <person name="Wang L."/>
            <person name="Liao Z."/>
            <person name="Chang Y."/>
            <person name="Mo W."/>
            <person name="Hu G."/>
            <person name="Li W."/>
            <person name="Zhao G."/>
            <person name="Zhu H."/>
            <person name="Hu X."/>
            <person name="Ji K."/>
            <person name="Xiang X."/>
            <person name="Song Q."/>
            <person name="Yuan D."/>
            <person name="Jin S."/>
            <person name="Zhang L."/>
        </authorList>
    </citation>
    <scope>NUCLEOTIDE SEQUENCE [LARGE SCALE GENOMIC DNA]</scope>
    <source>
        <strain evidence="1">SQ_2022a</strain>
    </source>
</reference>
<comment type="caution">
    <text evidence="1">The sequence shown here is derived from an EMBL/GenBank/DDBJ whole genome shotgun (WGS) entry which is preliminary data.</text>
</comment>
<dbReference type="Proteomes" id="UP001060215">
    <property type="component" value="Chromosome 3"/>
</dbReference>
<name>A0ACC0IPC3_9ERIC</name>
<evidence type="ECO:0000313" key="1">
    <source>
        <dbReference type="EMBL" id="KAI8027109.1"/>
    </source>
</evidence>
<sequence length="250" mass="27305">MERLGLGRMIGKAKVAGTLMCTGGAMLLTFYKGAALNIWSTNVHLFHKGGHVASPHPRDRNDIVGLLLVLSCCISIATALIVQAKMIQDYPCVYSSTALTTTMAAIQAIGYALCIDRDWSKWKLGWNLRLLTVSYSGIVACGVAFLLTVWCVQIKGPLFVSVFSRLLFFVLGAVVIVCGLYMVLWGKSKELKRIPQLMPSKSSKESEHIDVIVTSSTENNNGSSDNIVAVEEEEEEEISSEVSSQEIVEI</sequence>
<organism evidence="1 2">
    <name type="scientific">Camellia lanceoleosa</name>
    <dbReference type="NCBI Taxonomy" id="1840588"/>
    <lineage>
        <taxon>Eukaryota</taxon>
        <taxon>Viridiplantae</taxon>
        <taxon>Streptophyta</taxon>
        <taxon>Embryophyta</taxon>
        <taxon>Tracheophyta</taxon>
        <taxon>Spermatophyta</taxon>
        <taxon>Magnoliopsida</taxon>
        <taxon>eudicotyledons</taxon>
        <taxon>Gunneridae</taxon>
        <taxon>Pentapetalae</taxon>
        <taxon>asterids</taxon>
        <taxon>Ericales</taxon>
        <taxon>Theaceae</taxon>
        <taxon>Camellia</taxon>
    </lineage>
</organism>
<protein>
    <submittedName>
        <fullName evidence="1">WAT1-related protein</fullName>
    </submittedName>
</protein>
<dbReference type="EMBL" id="CM045760">
    <property type="protein sequence ID" value="KAI8027109.1"/>
    <property type="molecule type" value="Genomic_DNA"/>
</dbReference>